<dbReference type="Proteomes" id="UP000284777">
    <property type="component" value="Unassembled WGS sequence"/>
</dbReference>
<reference evidence="1 2" key="1">
    <citation type="submission" date="2018-08" db="EMBL/GenBank/DDBJ databases">
        <title>A genome reference for cultivated species of the human gut microbiota.</title>
        <authorList>
            <person name="Zou Y."/>
            <person name="Xue W."/>
            <person name="Luo G."/>
        </authorList>
    </citation>
    <scope>NUCLEOTIDE SEQUENCE [LARGE SCALE GENOMIC DNA]</scope>
    <source>
        <strain evidence="1 2">AF05-4</strain>
    </source>
</reference>
<dbReference type="AlphaFoldDB" id="A0A413E0N2"/>
<dbReference type="Pfam" id="PF05635">
    <property type="entry name" value="23S_rRNA_IVP"/>
    <property type="match status" value="1"/>
</dbReference>
<accession>A0A413E0N2</accession>
<organism evidence="1 2">
    <name type="scientific">Bacteroides stercoris</name>
    <dbReference type="NCBI Taxonomy" id="46506"/>
    <lineage>
        <taxon>Bacteria</taxon>
        <taxon>Pseudomonadati</taxon>
        <taxon>Bacteroidota</taxon>
        <taxon>Bacteroidia</taxon>
        <taxon>Bacteroidales</taxon>
        <taxon>Bacteroidaceae</taxon>
        <taxon>Bacteroides</taxon>
    </lineage>
</organism>
<evidence type="ECO:0000313" key="2">
    <source>
        <dbReference type="Proteomes" id="UP000284777"/>
    </source>
</evidence>
<sequence length="127" mass="14732">MSEERLYGRGNIKNKSMNFAIRIVNLYNFLNETKQERIMSKQILRSGTSVGANIREGQFAESPADFIHKYSVAQKECSETLYWLELLNKTNYITTEQYVSLDTDCTELMKMITSSIITRKKNLPPNH</sequence>
<evidence type="ECO:0000313" key="1">
    <source>
        <dbReference type="EMBL" id="RGW96297.1"/>
    </source>
</evidence>
<dbReference type="Gene3D" id="1.20.1440.60">
    <property type="entry name" value="23S rRNA-intervening sequence"/>
    <property type="match status" value="1"/>
</dbReference>
<dbReference type="PIRSF" id="PIRSF035652">
    <property type="entry name" value="CHP02436"/>
    <property type="match status" value="1"/>
</dbReference>
<dbReference type="NCBIfam" id="TIGR02436">
    <property type="entry name" value="four helix bundle protein"/>
    <property type="match status" value="1"/>
</dbReference>
<dbReference type="PANTHER" id="PTHR38471">
    <property type="entry name" value="FOUR HELIX BUNDLE PROTEIN"/>
    <property type="match status" value="1"/>
</dbReference>
<dbReference type="PANTHER" id="PTHR38471:SF2">
    <property type="entry name" value="FOUR HELIX BUNDLE PROTEIN"/>
    <property type="match status" value="1"/>
</dbReference>
<dbReference type="InterPro" id="IPR012657">
    <property type="entry name" value="23S_rRNA-intervening_sequence"/>
</dbReference>
<dbReference type="InterPro" id="IPR036583">
    <property type="entry name" value="23S_rRNA_IVS_sf"/>
</dbReference>
<dbReference type="EMBL" id="QSBD01000017">
    <property type="protein sequence ID" value="RGW96297.1"/>
    <property type="molecule type" value="Genomic_DNA"/>
</dbReference>
<proteinExistence type="predicted"/>
<gene>
    <name evidence="1" type="ORF">DWV41_11405</name>
</gene>
<name>A0A413E0N2_BACSE</name>
<protein>
    <submittedName>
        <fullName evidence="1">Four helix bundle protein</fullName>
    </submittedName>
</protein>
<dbReference type="SUPFAM" id="SSF158446">
    <property type="entry name" value="IVS-encoded protein-like"/>
    <property type="match status" value="1"/>
</dbReference>
<comment type="caution">
    <text evidence="1">The sequence shown here is derived from an EMBL/GenBank/DDBJ whole genome shotgun (WGS) entry which is preliminary data.</text>
</comment>